<accession>A0A1X0CXI6</accession>
<protein>
    <submittedName>
        <fullName evidence="1">Uncharacterized protein</fullName>
    </submittedName>
</protein>
<sequence length="67" mass="7264">MDKPVDDTTVMVDLGEEVWLSGSVGELRRLMAAIERGIANIPTARVAVREWEARCAARRAAAKSVPA</sequence>
<organism evidence="1 2">
    <name type="scientific">Mycolicibacterium insubricum</name>
    <dbReference type="NCBI Taxonomy" id="444597"/>
    <lineage>
        <taxon>Bacteria</taxon>
        <taxon>Bacillati</taxon>
        <taxon>Actinomycetota</taxon>
        <taxon>Actinomycetes</taxon>
        <taxon>Mycobacteriales</taxon>
        <taxon>Mycobacteriaceae</taxon>
        <taxon>Mycolicibacterium</taxon>
    </lineage>
</organism>
<name>A0A1X0CXI6_9MYCO</name>
<comment type="caution">
    <text evidence="1">The sequence shown here is derived from an EMBL/GenBank/DDBJ whole genome shotgun (WGS) entry which is preliminary data.</text>
</comment>
<dbReference type="STRING" id="444597.BST26_19460"/>
<dbReference type="EMBL" id="MVHS01000070">
    <property type="protein sequence ID" value="ORA64887.1"/>
    <property type="molecule type" value="Genomic_DNA"/>
</dbReference>
<dbReference type="Proteomes" id="UP000192801">
    <property type="component" value="Unassembled WGS sequence"/>
</dbReference>
<proteinExistence type="predicted"/>
<evidence type="ECO:0000313" key="1">
    <source>
        <dbReference type="EMBL" id="ORA64887.1"/>
    </source>
</evidence>
<dbReference type="RefSeq" id="WP_110810965.1">
    <property type="nucleotide sequence ID" value="NZ_JACKRM010000010.1"/>
</dbReference>
<dbReference type="AlphaFoldDB" id="A0A1X0CXI6"/>
<reference evidence="1 2" key="1">
    <citation type="submission" date="2016-12" db="EMBL/GenBank/DDBJ databases">
        <title>The new phylogeny of genus Mycobacterium.</title>
        <authorList>
            <person name="Tortoli E."/>
            <person name="Trovato A."/>
            <person name="Cirillo D.M."/>
        </authorList>
    </citation>
    <scope>NUCLEOTIDE SEQUENCE [LARGE SCALE GENOMIC DNA]</scope>
    <source>
        <strain evidence="1 2">DSM 45130</strain>
    </source>
</reference>
<gene>
    <name evidence="1" type="ORF">BST26_19460</name>
</gene>
<evidence type="ECO:0000313" key="2">
    <source>
        <dbReference type="Proteomes" id="UP000192801"/>
    </source>
</evidence>
<keyword evidence="2" id="KW-1185">Reference proteome</keyword>